<organism evidence="1 2">
    <name type="scientific">Crassostrea virginica</name>
    <name type="common">Eastern oyster</name>
    <dbReference type="NCBI Taxonomy" id="6565"/>
    <lineage>
        <taxon>Eukaryota</taxon>
        <taxon>Metazoa</taxon>
        <taxon>Spiralia</taxon>
        <taxon>Lophotrochozoa</taxon>
        <taxon>Mollusca</taxon>
        <taxon>Bivalvia</taxon>
        <taxon>Autobranchia</taxon>
        <taxon>Pteriomorphia</taxon>
        <taxon>Ostreida</taxon>
        <taxon>Ostreoidea</taxon>
        <taxon>Ostreidae</taxon>
        <taxon>Crassostrea</taxon>
    </lineage>
</organism>
<accession>A0A8B8B3U5</accession>
<proteinExistence type="predicted"/>
<keyword evidence="1" id="KW-1185">Reference proteome</keyword>
<sequence>MKQAFIVRQMSSVEVMSRWICLETNLEQGFPSLTSTTVRVSGNFFNLDTILREETYHPSTSPCVFITYGVCIGRFAPQTPGQQEWHASDSSRTCRREVECLQRQEFS</sequence>
<evidence type="ECO:0000313" key="2">
    <source>
        <dbReference type="RefSeq" id="XP_022297324.1"/>
    </source>
</evidence>
<dbReference type="RefSeq" id="XP_022297324.1">
    <property type="nucleotide sequence ID" value="XM_022441616.1"/>
</dbReference>
<dbReference type="GeneID" id="111106794"/>
<evidence type="ECO:0000313" key="1">
    <source>
        <dbReference type="Proteomes" id="UP000694844"/>
    </source>
</evidence>
<gene>
    <name evidence="2" type="primary">LOC111106794</name>
</gene>
<dbReference type="AlphaFoldDB" id="A0A8B8B3U5"/>
<reference evidence="2" key="1">
    <citation type="submission" date="2025-08" db="UniProtKB">
        <authorList>
            <consortium name="RefSeq"/>
        </authorList>
    </citation>
    <scope>IDENTIFICATION</scope>
    <source>
        <tissue evidence="2">Whole sample</tissue>
    </source>
</reference>
<protein>
    <submittedName>
        <fullName evidence="2">Uncharacterized protein LOC111106794</fullName>
    </submittedName>
</protein>
<dbReference type="Proteomes" id="UP000694844">
    <property type="component" value="Chromosome 8"/>
</dbReference>
<name>A0A8B8B3U5_CRAVI</name>
<dbReference type="KEGG" id="cvn:111106794"/>